<dbReference type="InterPro" id="IPR001059">
    <property type="entry name" value="Transl_elong_P/YeiP_cen"/>
</dbReference>
<dbReference type="STRING" id="1797529.A2570_00085"/>
<feature type="domain" description="Translation elongation factor P/YeiP central" evidence="10">
    <location>
        <begin position="67"/>
        <end position="121"/>
    </location>
</feature>
<proteinExistence type="inferred from homology"/>
<dbReference type="GO" id="GO:0043043">
    <property type="term" value="P:peptide biosynthetic process"/>
    <property type="evidence" value="ECO:0007669"/>
    <property type="project" value="InterPro"/>
</dbReference>
<dbReference type="Pfam" id="PF08207">
    <property type="entry name" value="EFP_N"/>
    <property type="match status" value="1"/>
</dbReference>
<evidence type="ECO:0000313" key="11">
    <source>
        <dbReference type="EMBL" id="OGY41029.1"/>
    </source>
</evidence>
<gene>
    <name evidence="7" type="primary">efp</name>
    <name evidence="11" type="ORF">A2570_00085</name>
</gene>
<dbReference type="InterPro" id="IPR020599">
    <property type="entry name" value="Transl_elong_fac_P/YeiP"/>
</dbReference>
<keyword evidence="6 7" id="KW-0648">Protein biosynthesis</keyword>
<evidence type="ECO:0000256" key="2">
    <source>
        <dbReference type="ARBA" id="ARBA00004815"/>
    </source>
</evidence>
<comment type="similarity">
    <text evidence="3 7">Belongs to the elongation factor P family.</text>
</comment>
<dbReference type="InterPro" id="IPR013852">
    <property type="entry name" value="Transl_elong_P/YeiP_CS"/>
</dbReference>
<dbReference type="PIRSF" id="PIRSF005901">
    <property type="entry name" value="EF-P"/>
    <property type="match status" value="1"/>
</dbReference>
<keyword evidence="4 7" id="KW-0963">Cytoplasm</keyword>
<dbReference type="InterPro" id="IPR013185">
    <property type="entry name" value="Transl_elong_KOW-like"/>
</dbReference>
<dbReference type="InterPro" id="IPR008991">
    <property type="entry name" value="Translation_prot_SH3-like_sf"/>
</dbReference>
<name>A0A1G1XLX4_9BACT</name>
<evidence type="ECO:0000256" key="7">
    <source>
        <dbReference type="HAMAP-Rule" id="MF_00141"/>
    </source>
</evidence>
<evidence type="ECO:0000256" key="6">
    <source>
        <dbReference type="ARBA" id="ARBA00022917"/>
    </source>
</evidence>
<feature type="domain" description="Elongation factor P C-terminal" evidence="9">
    <location>
        <begin position="129"/>
        <end position="184"/>
    </location>
</feature>
<reference evidence="11 12" key="1">
    <citation type="journal article" date="2016" name="Nat. Commun.">
        <title>Thousands of microbial genomes shed light on interconnected biogeochemical processes in an aquifer system.</title>
        <authorList>
            <person name="Anantharaman K."/>
            <person name="Brown C.T."/>
            <person name="Hug L.A."/>
            <person name="Sharon I."/>
            <person name="Castelle C.J."/>
            <person name="Probst A.J."/>
            <person name="Thomas B.C."/>
            <person name="Singh A."/>
            <person name="Wilkins M.J."/>
            <person name="Karaoz U."/>
            <person name="Brodie E.L."/>
            <person name="Williams K.H."/>
            <person name="Hubbard S.S."/>
            <person name="Banfield J.F."/>
        </authorList>
    </citation>
    <scope>NUCLEOTIDE SEQUENCE [LARGE SCALE GENOMIC DNA]</scope>
</reference>
<dbReference type="SMART" id="SM01185">
    <property type="entry name" value="EFP"/>
    <property type="match status" value="1"/>
</dbReference>
<dbReference type="SMART" id="SM00841">
    <property type="entry name" value="Elong-fact-P_C"/>
    <property type="match status" value="1"/>
</dbReference>
<organism evidence="11 12">
    <name type="scientific">Candidatus Brennerbacteria bacterium RIFOXYD1_FULL_41_16</name>
    <dbReference type="NCBI Taxonomy" id="1797529"/>
    <lineage>
        <taxon>Bacteria</taxon>
        <taxon>Candidatus Brenneribacteriota</taxon>
    </lineage>
</organism>
<comment type="caution">
    <text evidence="11">The sequence shown here is derived from an EMBL/GenBank/DDBJ whole genome shotgun (WGS) entry which is preliminary data.</text>
</comment>
<dbReference type="InterPro" id="IPR011768">
    <property type="entry name" value="Transl_elongation_fac_P"/>
</dbReference>
<dbReference type="InterPro" id="IPR015365">
    <property type="entry name" value="Elong-fact-P_C"/>
</dbReference>
<evidence type="ECO:0000256" key="3">
    <source>
        <dbReference type="ARBA" id="ARBA00009479"/>
    </source>
</evidence>
<comment type="function">
    <text evidence="7">Involved in peptide bond synthesis. Stimulates efficient translation and peptide-bond synthesis on native or reconstituted 70S ribosomes in vitro. Probably functions indirectly by altering the affinity of the ribosome for aminoacyl-tRNA, thus increasing their reactivity as acceptors for peptidyl transferase.</text>
</comment>
<evidence type="ECO:0000256" key="8">
    <source>
        <dbReference type="NCBIfam" id="TIGR00038"/>
    </source>
</evidence>
<dbReference type="EMBL" id="MHHY01000001">
    <property type="protein sequence ID" value="OGY41029.1"/>
    <property type="molecule type" value="Genomic_DNA"/>
</dbReference>
<dbReference type="PANTHER" id="PTHR30053:SF12">
    <property type="entry name" value="ELONGATION FACTOR P (EF-P) FAMILY PROTEIN"/>
    <property type="match status" value="1"/>
</dbReference>
<dbReference type="InterPro" id="IPR012340">
    <property type="entry name" value="NA-bd_OB-fold"/>
</dbReference>
<dbReference type="UniPathway" id="UPA00345"/>
<dbReference type="GO" id="GO:0003746">
    <property type="term" value="F:translation elongation factor activity"/>
    <property type="evidence" value="ECO:0007669"/>
    <property type="project" value="UniProtKB-UniRule"/>
</dbReference>
<dbReference type="InterPro" id="IPR014722">
    <property type="entry name" value="Rib_uL2_dom2"/>
</dbReference>
<accession>A0A1G1XLX4</accession>
<dbReference type="SUPFAM" id="SSF50249">
    <property type="entry name" value="Nucleic acid-binding proteins"/>
    <property type="match status" value="1"/>
</dbReference>
<evidence type="ECO:0000256" key="4">
    <source>
        <dbReference type="ARBA" id="ARBA00022490"/>
    </source>
</evidence>
<dbReference type="SUPFAM" id="SSF50104">
    <property type="entry name" value="Translation proteins SH3-like domain"/>
    <property type="match status" value="1"/>
</dbReference>
<dbReference type="NCBIfam" id="TIGR00038">
    <property type="entry name" value="efp"/>
    <property type="match status" value="1"/>
</dbReference>
<dbReference type="FunFam" id="2.40.50.140:FF:000004">
    <property type="entry name" value="Elongation factor P"/>
    <property type="match status" value="1"/>
</dbReference>
<evidence type="ECO:0000256" key="1">
    <source>
        <dbReference type="ARBA" id="ARBA00004496"/>
    </source>
</evidence>
<protein>
    <recommendedName>
        <fullName evidence="7 8">Elongation factor P</fullName>
        <shortName evidence="7">EF-P</shortName>
    </recommendedName>
</protein>
<dbReference type="FunFam" id="2.30.30.30:FF:000003">
    <property type="entry name" value="Elongation factor P"/>
    <property type="match status" value="1"/>
</dbReference>
<dbReference type="Proteomes" id="UP000178570">
    <property type="component" value="Unassembled WGS sequence"/>
</dbReference>
<comment type="subcellular location">
    <subcellularLocation>
        <location evidence="1 7">Cytoplasm</location>
    </subcellularLocation>
</comment>
<keyword evidence="5 7" id="KW-0251">Elongation factor</keyword>
<dbReference type="GO" id="GO:0005829">
    <property type="term" value="C:cytosol"/>
    <property type="evidence" value="ECO:0007669"/>
    <property type="project" value="UniProtKB-ARBA"/>
</dbReference>
<dbReference type="NCBIfam" id="NF001810">
    <property type="entry name" value="PRK00529.1"/>
    <property type="match status" value="1"/>
</dbReference>
<evidence type="ECO:0000256" key="5">
    <source>
        <dbReference type="ARBA" id="ARBA00022768"/>
    </source>
</evidence>
<dbReference type="HAMAP" id="MF_00141">
    <property type="entry name" value="EF_P"/>
    <property type="match status" value="1"/>
</dbReference>
<evidence type="ECO:0000259" key="10">
    <source>
        <dbReference type="SMART" id="SM01185"/>
    </source>
</evidence>
<dbReference type="Pfam" id="PF09285">
    <property type="entry name" value="Elong-fact-P_C"/>
    <property type="match status" value="1"/>
</dbReference>
<dbReference type="CDD" id="cd05794">
    <property type="entry name" value="S1_EF-P_repeat_2"/>
    <property type="match status" value="1"/>
</dbReference>
<dbReference type="Gene3D" id="2.30.30.30">
    <property type="match status" value="1"/>
</dbReference>
<sequence length="185" mass="20637">MLSTNAFQKGLVIQIESEPWQIVDYQFVNPGKGSAFMRTTVKHMKTGKVVEKSFKSGEAFEEIELGYKKAIFLYKDRKNGIFSLKDTKERISLPIETIQWELNFLIPNTELDLINLDGKIHGLKLPAKIELKVIEAPPAIKGNTATGAKKTVILETGHNVNVPIFISEGEVVTINTQTGEYSGRS</sequence>
<dbReference type="PANTHER" id="PTHR30053">
    <property type="entry name" value="ELONGATION FACTOR P"/>
    <property type="match status" value="1"/>
</dbReference>
<dbReference type="AlphaFoldDB" id="A0A1G1XLX4"/>
<dbReference type="PROSITE" id="PS01275">
    <property type="entry name" value="EFP"/>
    <property type="match status" value="1"/>
</dbReference>
<dbReference type="Gene3D" id="2.40.50.140">
    <property type="entry name" value="Nucleic acid-binding proteins"/>
    <property type="match status" value="2"/>
</dbReference>
<evidence type="ECO:0000313" key="12">
    <source>
        <dbReference type="Proteomes" id="UP000178570"/>
    </source>
</evidence>
<comment type="pathway">
    <text evidence="2 7">Protein biosynthesis; polypeptide chain elongation.</text>
</comment>
<evidence type="ECO:0000259" key="9">
    <source>
        <dbReference type="SMART" id="SM00841"/>
    </source>
</evidence>